<organism evidence="1 2">
    <name type="scientific">Diversispora eburnea</name>
    <dbReference type="NCBI Taxonomy" id="1213867"/>
    <lineage>
        <taxon>Eukaryota</taxon>
        <taxon>Fungi</taxon>
        <taxon>Fungi incertae sedis</taxon>
        <taxon>Mucoromycota</taxon>
        <taxon>Glomeromycotina</taxon>
        <taxon>Glomeromycetes</taxon>
        <taxon>Diversisporales</taxon>
        <taxon>Diversisporaceae</taxon>
        <taxon>Diversispora</taxon>
    </lineage>
</organism>
<evidence type="ECO:0000313" key="2">
    <source>
        <dbReference type="Proteomes" id="UP000789706"/>
    </source>
</evidence>
<evidence type="ECO:0000313" key="1">
    <source>
        <dbReference type="EMBL" id="CAG8606979.1"/>
    </source>
</evidence>
<protein>
    <submittedName>
        <fullName evidence="1">2250_t:CDS:1</fullName>
    </submittedName>
</protein>
<gene>
    <name evidence="1" type="ORF">DEBURN_LOCUS9792</name>
</gene>
<name>A0A9N9CM80_9GLOM</name>
<proteinExistence type="predicted"/>
<reference evidence="1" key="1">
    <citation type="submission" date="2021-06" db="EMBL/GenBank/DDBJ databases">
        <authorList>
            <person name="Kallberg Y."/>
            <person name="Tangrot J."/>
            <person name="Rosling A."/>
        </authorList>
    </citation>
    <scope>NUCLEOTIDE SEQUENCE</scope>
    <source>
        <strain evidence="1">AZ414A</strain>
    </source>
</reference>
<comment type="caution">
    <text evidence="1">The sequence shown here is derived from an EMBL/GenBank/DDBJ whole genome shotgun (WGS) entry which is preliminary data.</text>
</comment>
<sequence>MSLELELLKQRVINLEIENSSVSPNLSVTLQTPIPSSIIAHSGTDNNTNSVNLEQTQSAISPEINSNNNLDHLSSTEKVENILDNISNHSTTASNNSDIHQESIISSHEELEISISPIPAETISLEEKEENKFLNSMHKETVSKEIMERIRKKKLWDQELLSTPDILHERSLIQEKCQEIFVTNLRDD</sequence>
<keyword evidence="2" id="KW-1185">Reference proteome</keyword>
<dbReference type="Proteomes" id="UP000789706">
    <property type="component" value="Unassembled WGS sequence"/>
</dbReference>
<dbReference type="OrthoDB" id="2447647at2759"/>
<dbReference type="AlphaFoldDB" id="A0A9N9CM80"/>
<dbReference type="EMBL" id="CAJVPK010002137">
    <property type="protein sequence ID" value="CAG8606979.1"/>
    <property type="molecule type" value="Genomic_DNA"/>
</dbReference>
<accession>A0A9N9CM80</accession>